<evidence type="ECO:0000256" key="1">
    <source>
        <dbReference type="SAM" id="Coils"/>
    </source>
</evidence>
<keyword evidence="3" id="KW-0732">Signal</keyword>
<evidence type="ECO:0000256" key="2">
    <source>
        <dbReference type="SAM" id="MobiDB-lite"/>
    </source>
</evidence>
<name>A0A813LB11_POLGL</name>
<dbReference type="AlphaFoldDB" id="A0A813LB11"/>
<comment type="caution">
    <text evidence="4">The sequence shown here is derived from an EMBL/GenBank/DDBJ whole genome shotgun (WGS) entry which is preliminary data.</text>
</comment>
<keyword evidence="1" id="KW-0175">Coiled coil</keyword>
<reference evidence="4" key="1">
    <citation type="submission" date="2021-02" db="EMBL/GenBank/DDBJ databases">
        <authorList>
            <person name="Dougan E. K."/>
            <person name="Rhodes N."/>
            <person name="Thang M."/>
            <person name="Chan C."/>
        </authorList>
    </citation>
    <scope>NUCLEOTIDE SEQUENCE</scope>
</reference>
<gene>
    <name evidence="4" type="ORF">PGLA2088_LOCUS42919</name>
</gene>
<dbReference type="EMBL" id="CAJNNW010034536">
    <property type="protein sequence ID" value="CAE8723074.1"/>
    <property type="molecule type" value="Genomic_DNA"/>
</dbReference>
<feature type="chain" id="PRO_5033045001" evidence="3">
    <location>
        <begin position="20"/>
        <end position="993"/>
    </location>
</feature>
<feature type="region of interest" description="Disordered" evidence="2">
    <location>
        <begin position="973"/>
        <end position="993"/>
    </location>
</feature>
<evidence type="ECO:0000313" key="5">
    <source>
        <dbReference type="Proteomes" id="UP000626109"/>
    </source>
</evidence>
<accession>A0A813LB11</accession>
<evidence type="ECO:0000313" key="4">
    <source>
        <dbReference type="EMBL" id="CAE8723074.1"/>
    </source>
</evidence>
<protein>
    <submittedName>
        <fullName evidence="4">Uncharacterized protein</fullName>
    </submittedName>
</protein>
<evidence type="ECO:0000256" key="3">
    <source>
        <dbReference type="SAM" id="SignalP"/>
    </source>
</evidence>
<dbReference type="Proteomes" id="UP000626109">
    <property type="component" value="Unassembled WGS sequence"/>
</dbReference>
<feature type="region of interest" description="Disordered" evidence="2">
    <location>
        <begin position="693"/>
        <end position="715"/>
    </location>
</feature>
<sequence>MAQNMGIFVGFCLLCMATACKKNSDCPSKWCEGGTLLSSGSCQPQRPDGQQAKGGSRLWDYNICLAGTGQCGICGNTVPDGSVCTSNSDCTSVWCEGRGSCSGRCKARKADGTRISCTDVISIGSGGCDYNICEARAGKCGVCGNTVPDGSTCSENPDCKSGWCEGFPSVGCKGTCKPKLDDGVKISCNDPTKVSSAGCDYNQCKAGQGKCGICGAKVPSGTPCSAQSDCSSGVCRLPTGILGTSAGCNGMCVDPLPDGSTLPRLSWPIKGAYYDYSECKAKNGICGVCGTTVGEGALCSASSDCATATTTGPGLCCGGLAGGRISVNCQGTCVQVSPSACPTLVDLKALKAAGQALLDAAKKFGECLVKEVVESTRDEYSCEFSGSPGDMTAKLSCASLDPEKARRLAAADESGSWARRFGYSSAEAAHAAPVAGYYLGQPEEHGAADGRQLLGIGSAAAPKSSKLACKQNTNCQGGAALSVVANLDFKPKLTVEADAKGGKVTVHLEGDMKGTAGFGVIAAGSCTMEKDYYFPEAPKPVATYCFYALCVTVMIQGSLTLNVEGSLKATANAEYHTLYKVLGKATLDLTGDTLDQSANADFSVTKVSDWWKLRAAGEMSASVSVKIGPVVTILLVPGVFASVIPYVMGEVSLYGVMSYEQSSADKPPEGITAVSWPTDSDVCSSSPKAAKKANITQTAGKKSKKAPASSSGQGKGFSVSADLVGIEGQCFASGLALVTGVEATVLGPHRSISDLTELTLSQVGLAAINCAGKQITGKDDFDAASGVKSLVSSLIEKIPQNPIDAIPVLQTEVCFDLWGDYVGDSSCLCQVGCARRQGDDSCKAPGAPGSGFASAGQGRSCSLLLLCMLLSLQVRRGFSVEIEGKLPRPPWQEPQDLSWYYQQQKSFLSDLKVAEDRHEAWNSKVVTQHEEIENLRAQVRAIQSERDGTRKDLKEALRERDEWQVSALRAMSSKEFRSSVDSLEVGRRRPLPP</sequence>
<feature type="signal peptide" evidence="3">
    <location>
        <begin position="1"/>
        <end position="19"/>
    </location>
</feature>
<feature type="coiled-coil region" evidence="1">
    <location>
        <begin position="925"/>
        <end position="959"/>
    </location>
</feature>
<proteinExistence type="predicted"/>
<organism evidence="4 5">
    <name type="scientific">Polarella glacialis</name>
    <name type="common">Dinoflagellate</name>
    <dbReference type="NCBI Taxonomy" id="89957"/>
    <lineage>
        <taxon>Eukaryota</taxon>
        <taxon>Sar</taxon>
        <taxon>Alveolata</taxon>
        <taxon>Dinophyceae</taxon>
        <taxon>Suessiales</taxon>
        <taxon>Suessiaceae</taxon>
        <taxon>Polarella</taxon>
    </lineage>
</organism>